<proteinExistence type="predicted"/>
<evidence type="ECO:0000313" key="2">
    <source>
        <dbReference type="EMBL" id="KOO04669.1"/>
    </source>
</evidence>
<dbReference type="STRING" id="693.AKJ17_07110"/>
<dbReference type="RefSeq" id="WP_053395080.1">
    <property type="nucleotide sequence ID" value="NZ_LHPJ01000005.1"/>
</dbReference>
<evidence type="ECO:0000256" key="1">
    <source>
        <dbReference type="SAM" id="MobiDB-lite"/>
    </source>
</evidence>
<name>A0A0M0HRH8_VIBNE</name>
<accession>A0A0M0HRH8</accession>
<dbReference type="AlphaFoldDB" id="A0A0M0HRH8"/>
<reference evidence="3" key="1">
    <citation type="submission" date="2015-08" db="EMBL/GenBank/DDBJ databases">
        <title>Vibrio galatheae sp. nov., a novel member of the Vibrionaceae family isolated from the Solomon Islands.</title>
        <authorList>
            <person name="Giubergia S."/>
            <person name="Machado H."/>
            <person name="Mateiu R.V."/>
            <person name="Gram L."/>
        </authorList>
    </citation>
    <scope>NUCLEOTIDE SEQUENCE [LARGE SCALE GENOMIC DNA]</scope>
    <source>
        <strain evidence="3">DSM 19584</strain>
    </source>
</reference>
<dbReference type="Proteomes" id="UP000037515">
    <property type="component" value="Unassembled WGS sequence"/>
</dbReference>
<protein>
    <submittedName>
        <fullName evidence="2">Uncharacterized protein</fullName>
    </submittedName>
</protein>
<dbReference type="InterPro" id="IPR046689">
    <property type="entry name" value="DUF6559"/>
</dbReference>
<dbReference type="Pfam" id="PF20196">
    <property type="entry name" value="DUF6559"/>
    <property type="match status" value="1"/>
</dbReference>
<sequence>MFSGFFKNIKIKRFAKKLPADLKKRYGKKRYYSRLQVDRAIRRQRLRRSNQNLSTNDYYAYAMYCSPQEFARICRSADVGCDYSQMRRDISQVVFAVQSDFSFTALESESNTGSNCDSGGGLGGSDSSGGLIGKSA</sequence>
<keyword evidence="3" id="KW-1185">Reference proteome</keyword>
<comment type="caution">
    <text evidence="2">The sequence shown here is derived from an EMBL/GenBank/DDBJ whole genome shotgun (WGS) entry which is preliminary data.</text>
</comment>
<gene>
    <name evidence="2" type="ORF">AKJ17_07110</name>
</gene>
<dbReference type="PATRIC" id="fig|693.5.peg.1454"/>
<feature type="region of interest" description="Disordered" evidence="1">
    <location>
        <begin position="107"/>
        <end position="136"/>
    </location>
</feature>
<organism evidence="2 3">
    <name type="scientific">Vibrio nereis</name>
    <dbReference type="NCBI Taxonomy" id="693"/>
    <lineage>
        <taxon>Bacteria</taxon>
        <taxon>Pseudomonadati</taxon>
        <taxon>Pseudomonadota</taxon>
        <taxon>Gammaproteobacteria</taxon>
        <taxon>Vibrionales</taxon>
        <taxon>Vibrionaceae</taxon>
        <taxon>Vibrio</taxon>
    </lineage>
</organism>
<dbReference type="EMBL" id="LHPJ01000005">
    <property type="protein sequence ID" value="KOO04669.1"/>
    <property type="molecule type" value="Genomic_DNA"/>
</dbReference>
<evidence type="ECO:0000313" key="3">
    <source>
        <dbReference type="Proteomes" id="UP000037515"/>
    </source>
</evidence>
<feature type="compositionally biased region" description="Gly residues" evidence="1">
    <location>
        <begin position="118"/>
        <end position="136"/>
    </location>
</feature>